<gene>
    <name evidence="1" type="ORF">ACFQDP_17160</name>
</gene>
<evidence type="ECO:0008006" key="3">
    <source>
        <dbReference type="Google" id="ProtNLM"/>
    </source>
</evidence>
<sequence>MKNFSRLSVRLPAMTIGLALLSAVAMGGVSWYSARSGLLDASRETLKLAAAARRDAIDLVSDRMELCRILGDGGGQAAR</sequence>
<proteinExistence type="predicted"/>
<dbReference type="RefSeq" id="WP_378741043.1">
    <property type="nucleotide sequence ID" value="NZ_JBHSTT010000054.1"/>
</dbReference>
<keyword evidence="2" id="KW-1185">Reference proteome</keyword>
<comment type="caution">
    <text evidence="1">The sequence shown here is derived from an EMBL/GenBank/DDBJ whole genome shotgun (WGS) entry which is preliminary data.</text>
</comment>
<accession>A0ABW1WUC7</accession>
<dbReference type="Proteomes" id="UP001596237">
    <property type="component" value="Unassembled WGS sequence"/>
</dbReference>
<name>A0ABW1WUC7_9HYPH</name>
<evidence type="ECO:0000313" key="2">
    <source>
        <dbReference type="Proteomes" id="UP001596237"/>
    </source>
</evidence>
<reference evidence="2" key="1">
    <citation type="journal article" date="2019" name="Int. J. Syst. Evol. Microbiol.">
        <title>The Global Catalogue of Microorganisms (GCM) 10K type strain sequencing project: providing services to taxonomists for standard genome sequencing and annotation.</title>
        <authorList>
            <consortium name="The Broad Institute Genomics Platform"/>
            <consortium name="The Broad Institute Genome Sequencing Center for Infectious Disease"/>
            <person name="Wu L."/>
            <person name="Ma J."/>
        </authorList>
    </citation>
    <scope>NUCLEOTIDE SEQUENCE [LARGE SCALE GENOMIC DNA]</scope>
    <source>
        <strain evidence="2">CCUG 36916</strain>
    </source>
</reference>
<protein>
    <recommendedName>
        <fullName evidence="3">Chemotaxis protein</fullName>
    </recommendedName>
</protein>
<organism evidence="1 2">
    <name type="scientific">Methylorubrum zatmanii</name>
    <dbReference type="NCBI Taxonomy" id="29429"/>
    <lineage>
        <taxon>Bacteria</taxon>
        <taxon>Pseudomonadati</taxon>
        <taxon>Pseudomonadota</taxon>
        <taxon>Alphaproteobacteria</taxon>
        <taxon>Hyphomicrobiales</taxon>
        <taxon>Methylobacteriaceae</taxon>
        <taxon>Methylorubrum</taxon>
    </lineage>
</organism>
<dbReference type="EMBL" id="JBHSTT010000054">
    <property type="protein sequence ID" value="MFC6391052.1"/>
    <property type="molecule type" value="Genomic_DNA"/>
</dbReference>
<evidence type="ECO:0000313" key="1">
    <source>
        <dbReference type="EMBL" id="MFC6391052.1"/>
    </source>
</evidence>